<dbReference type="InterPro" id="IPR003660">
    <property type="entry name" value="HAMP_dom"/>
</dbReference>
<evidence type="ECO:0000313" key="15">
    <source>
        <dbReference type="EMBL" id="KJY49717.1"/>
    </source>
</evidence>
<evidence type="ECO:0000256" key="9">
    <source>
        <dbReference type="ARBA" id="ARBA00023012"/>
    </source>
</evidence>
<dbReference type="AlphaFoldDB" id="A0A0F4KSR8"/>
<keyword evidence="6 12" id="KW-0812">Transmembrane</keyword>
<feature type="transmembrane region" description="Helical" evidence="12">
    <location>
        <begin position="55"/>
        <end position="75"/>
    </location>
</feature>
<evidence type="ECO:0000256" key="2">
    <source>
        <dbReference type="ARBA" id="ARBA00004236"/>
    </source>
</evidence>
<evidence type="ECO:0000256" key="11">
    <source>
        <dbReference type="SAM" id="MobiDB-lite"/>
    </source>
</evidence>
<dbReference type="Pfam" id="PF00512">
    <property type="entry name" value="HisKA"/>
    <property type="match status" value="1"/>
</dbReference>
<evidence type="ECO:0000313" key="16">
    <source>
        <dbReference type="Proteomes" id="UP000033648"/>
    </source>
</evidence>
<dbReference type="SUPFAM" id="SSF158472">
    <property type="entry name" value="HAMP domain-like"/>
    <property type="match status" value="1"/>
</dbReference>
<gene>
    <name evidence="15" type="ORF">JF69_10240</name>
</gene>
<dbReference type="PANTHER" id="PTHR45436:SF5">
    <property type="entry name" value="SENSOR HISTIDINE KINASE TRCS"/>
    <property type="match status" value="1"/>
</dbReference>
<keyword evidence="9" id="KW-0902">Two-component regulatory system</keyword>
<dbReference type="PRINTS" id="PR00344">
    <property type="entry name" value="BCTRLSENSOR"/>
</dbReference>
<dbReference type="CDD" id="cd00075">
    <property type="entry name" value="HATPase"/>
    <property type="match status" value="1"/>
</dbReference>
<dbReference type="Proteomes" id="UP000033648">
    <property type="component" value="Unassembled WGS sequence"/>
</dbReference>
<keyword evidence="10 12" id="KW-0472">Membrane</keyword>
<dbReference type="SMART" id="SM00304">
    <property type="entry name" value="HAMP"/>
    <property type="match status" value="1"/>
</dbReference>
<dbReference type="InterPro" id="IPR003594">
    <property type="entry name" value="HATPase_dom"/>
</dbReference>
<dbReference type="Pfam" id="PF00672">
    <property type="entry name" value="HAMP"/>
    <property type="match status" value="1"/>
</dbReference>
<evidence type="ECO:0000256" key="4">
    <source>
        <dbReference type="ARBA" id="ARBA00022553"/>
    </source>
</evidence>
<evidence type="ECO:0000256" key="8">
    <source>
        <dbReference type="ARBA" id="ARBA00022989"/>
    </source>
</evidence>
<name>A0A0F4KSR8_9BIFI</name>
<keyword evidence="8 12" id="KW-1133">Transmembrane helix</keyword>
<keyword evidence="5" id="KW-0808">Transferase</keyword>
<dbReference type="PANTHER" id="PTHR45436">
    <property type="entry name" value="SENSOR HISTIDINE KINASE YKOH"/>
    <property type="match status" value="1"/>
</dbReference>
<dbReference type="Gene3D" id="1.10.287.130">
    <property type="match status" value="1"/>
</dbReference>
<keyword evidence="7 15" id="KW-0418">Kinase</keyword>
<dbReference type="CDD" id="cd00082">
    <property type="entry name" value="HisKA"/>
    <property type="match status" value="1"/>
</dbReference>
<dbReference type="CDD" id="cd06225">
    <property type="entry name" value="HAMP"/>
    <property type="match status" value="1"/>
</dbReference>
<dbReference type="SMART" id="SM00388">
    <property type="entry name" value="HisKA"/>
    <property type="match status" value="1"/>
</dbReference>
<feature type="domain" description="HAMP" evidence="14">
    <location>
        <begin position="252"/>
        <end position="305"/>
    </location>
</feature>
<feature type="region of interest" description="Disordered" evidence="11">
    <location>
        <begin position="424"/>
        <end position="444"/>
    </location>
</feature>
<evidence type="ECO:0000256" key="12">
    <source>
        <dbReference type="SAM" id="Phobius"/>
    </source>
</evidence>
<dbReference type="InterPro" id="IPR036097">
    <property type="entry name" value="HisK_dim/P_sf"/>
</dbReference>
<dbReference type="Gene3D" id="6.10.340.10">
    <property type="match status" value="1"/>
</dbReference>
<dbReference type="GO" id="GO:0005886">
    <property type="term" value="C:plasma membrane"/>
    <property type="evidence" value="ECO:0007669"/>
    <property type="project" value="UniProtKB-SubCell"/>
</dbReference>
<feature type="compositionally biased region" description="Basic residues" evidence="11">
    <location>
        <begin position="32"/>
        <end position="41"/>
    </location>
</feature>
<comment type="subcellular location">
    <subcellularLocation>
        <location evidence="2">Cell membrane</location>
    </subcellularLocation>
</comment>
<accession>A0A0F4KSR8</accession>
<dbReference type="SUPFAM" id="SSF47384">
    <property type="entry name" value="Homodimeric domain of signal transducing histidine kinase"/>
    <property type="match status" value="1"/>
</dbReference>
<evidence type="ECO:0000259" key="13">
    <source>
        <dbReference type="PROSITE" id="PS50109"/>
    </source>
</evidence>
<dbReference type="InterPro" id="IPR050428">
    <property type="entry name" value="TCS_sensor_his_kinase"/>
</dbReference>
<dbReference type="InterPro" id="IPR036890">
    <property type="entry name" value="HATPase_C_sf"/>
</dbReference>
<evidence type="ECO:0000256" key="7">
    <source>
        <dbReference type="ARBA" id="ARBA00022777"/>
    </source>
</evidence>
<feature type="region of interest" description="Disordered" evidence="11">
    <location>
        <begin position="1"/>
        <end position="41"/>
    </location>
</feature>
<dbReference type="FunFam" id="1.10.287.130:FF:000001">
    <property type="entry name" value="Two-component sensor histidine kinase"/>
    <property type="match status" value="1"/>
</dbReference>
<reference evidence="15 16" key="1">
    <citation type="submission" date="2014-12" db="EMBL/GenBank/DDBJ databases">
        <title>Comparative genomics of the lactic acid bacteria isolated from the honey bee gut.</title>
        <authorList>
            <person name="Ellegaard K.M."/>
            <person name="Tamarit D."/>
            <person name="Javelind E."/>
            <person name="Olofsson T."/>
            <person name="Andersson S.G."/>
            <person name="Vasquez A."/>
        </authorList>
    </citation>
    <scope>NUCLEOTIDE SEQUENCE [LARGE SCALE GENOMIC DNA]</scope>
    <source>
        <strain evidence="15 16">Bin2</strain>
    </source>
</reference>
<evidence type="ECO:0000256" key="3">
    <source>
        <dbReference type="ARBA" id="ARBA00012438"/>
    </source>
</evidence>
<protein>
    <recommendedName>
        <fullName evidence="3">histidine kinase</fullName>
        <ecNumber evidence="3">2.7.13.3</ecNumber>
    </recommendedName>
</protein>
<dbReference type="PATRIC" id="fig|1684.4.peg.1112"/>
<dbReference type="SMART" id="SM00387">
    <property type="entry name" value="HATPase_c"/>
    <property type="match status" value="1"/>
</dbReference>
<dbReference type="SUPFAM" id="SSF55874">
    <property type="entry name" value="ATPase domain of HSP90 chaperone/DNA topoisomerase II/histidine kinase"/>
    <property type="match status" value="1"/>
</dbReference>
<dbReference type="InterPro" id="IPR005467">
    <property type="entry name" value="His_kinase_dom"/>
</dbReference>
<dbReference type="GO" id="GO:0000155">
    <property type="term" value="F:phosphorelay sensor kinase activity"/>
    <property type="evidence" value="ECO:0007669"/>
    <property type="project" value="InterPro"/>
</dbReference>
<evidence type="ECO:0000256" key="10">
    <source>
        <dbReference type="ARBA" id="ARBA00023136"/>
    </source>
</evidence>
<dbReference type="Pfam" id="PF02518">
    <property type="entry name" value="HATPase_c"/>
    <property type="match status" value="1"/>
</dbReference>
<evidence type="ECO:0000256" key="1">
    <source>
        <dbReference type="ARBA" id="ARBA00000085"/>
    </source>
</evidence>
<evidence type="ECO:0000259" key="14">
    <source>
        <dbReference type="PROSITE" id="PS50885"/>
    </source>
</evidence>
<dbReference type="Gene3D" id="3.30.565.10">
    <property type="entry name" value="Histidine kinase-like ATPase, C-terminal domain"/>
    <property type="match status" value="1"/>
</dbReference>
<dbReference type="InterPro" id="IPR004358">
    <property type="entry name" value="Sig_transdc_His_kin-like_C"/>
</dbReference>
<dbReference type="InterPro" id="IPR003661">
    <property type="entry name" value="HisK_dim/P_dom"/>
</dbReference>
<sequence length="644" mass="69204">MATSPSGSTPMAEPSADGANSVMGSDSGKGKGSGRPRGRFMHRSPLAAIPLSTKLVASMLILLIVGTVGVSVAICQMADDYLMKRTDSQLIRQANLGIRNATLLRQEDLSKNGLGPTDYFLQIRDDKLHIISDDLNPMQVNGVISRPRLPADGSLDSIPLGKPTTVPAYVRVSRQASPDRDTMKRARASWRVVAMQWKLRNELDGSEISGILFIGLSMSDQDEAVHDLTAFCMIISVVVVLLGGVISVLLIQSTLVPLKRIEKTAAKIAAGDLSQRIPSFPENTEVGSLAASLNAMLTRIEHSFDEQRQTTEKMKQFVSDASHELRTPLAAIHGYAELYRMQRDYPGALERADKSIQHIEDSSTRMTVLVTDLLSLARLDEGRGIDPTLPVDLTGLVRDGVDDLHALDPGREVATGRVCLHTEDQPAPQEKPVTPNKGLPGLKGRNKEKITVGGHLGPAVSLDIQEGPLPSVPVTGDPSRLRQVITNIVGNIHRYTPADSPVQVGLGLVKATIAPADLTRLEATESSLGHLTEAIQVAENSHVGTDYAIIRVVDHGPGVPEESRSRLFERFYTADPSRAREKGGTGLGLAIVQSIVKAHQGFICASQTPGGGLTFTIVIPQGVIRDQGRLGDQANSVPSRPVRP</sequence>
<dbReference type="PROSITE" id="PS50885">
    <property type="entry name" value="HAMP"/>
    <property type="match status" value="1"/>
</dbReference>
<dbReference type="PROSITE" id="PS50109">
    <property type="entry name" value="HIS_KIN"/>
    <property type="match status" value="1"/>
</dbReference>
<keyword evidence="4" id="KW-0597">Phosphoprotein</keyword>
<feature type="transmembrane region" description="Helical" evidence="12">
    <location>
        <begin position="228"/>
        <end position="251"/>
    </location>
</feature>
<organism evidence="15 16">
    <name type="scientific">Bifidobacterium asteroides</name>
    <dbReference type="NCBI Taxonomy" id="1684"/>
    <lineage>
        <taxon>Bacteria</taxon>
        <taxon>Bacillati</taxon>
        <taxon>Actinomycetota</taxon>
        <taxon>Actinomycetes</taxon>
        <taxon>Bifidobacteriales</taxon>
        <taxon>Bifidobacteriaceae</taxon>
        <taxon>Bifidobacterium</taxon>
    </lineage>
</organism>
<comment type="caution">
    <text evidence="15">The sequence shown here is derived from an EMBL/GenBank/DDBJ whole genome shotgun (WGS) entry which is preliminary data.</text>
</comment>
<dbReference type="EC" id="2.7.13.3" evidence="3"/>
<evidence type="ECO:0000256" key="6">
    <source>
        <dbReference type="ARBA" id="ARBA00022692"/>
    </source>
</evidence>
<feature type="domain" description="Histidine kinase" evidence="13">
    <location>
        <begin position="320"/>
        <end position="623"/>
    </location>
</feature>
<comment type="catalytic activity">
    <reaction evidence="1">
        <text>ATP + protein L-histidine = ADP + protein N-phospho-L-histidine.</text>
        <dbReference type="EC" id="2.7.13.3"/>
    </reaction>
</comment>
<proteinExistence type="predicted"/>
<dbReference type="EMBL" id="JWME01000011">
    <property type="protein sequence ID" value="KJY49717.1"/>
    <property type="molecule type" value="Genomic_DNA"/>
</dbReference>
<evidence type="ECO:0000256" key="5">
    <source>
        <dbReference type="ARBA" id="ARBA00022679"/>
    </source>
</evidence>